<name>A0A4S3J853_9EURO</name>
<protein>
    <submittedName>
        <fullName evidence="1">Uncharacterized protein</fullName>
    </submittedName>
</protein>
<accession>A0A4S3J853</accession>
<reference evidence="1 2" key="1">
    <citation type="submission" date="2019-03" db="EMBL/GenBank/DDBJ databases">
        <title>The genome sequence of a newly discovered highly antifungal drug resistant Aspergillus species, Aspergillus tanneri NIH 1004.</title>
        <authorList>
            <person name="Mounaud S."/>
            <person name="Singh I."/>
            <person name="Joardar V."/>
            <person name="Pakala S."/>
            <person name="Pakala S."/>
            <person name="Venepally P."/>
            <person name="Hoover J."/>
            <person name="Nierman W."/>
            <person name="Chung J."/>
            <person name="Losada L."/>
        </authorList>
    </citation>
    <scope>NUCLEOTIDE SEQUENCE [LARGE SCALE GENOMIC DNA]</scope>
    <source>
        <strain evidence="1 2">NIH1004</strain>
    </source>
</reference>
<dbReference type="EMBL" id="SOSA01000529">
    <property type="protein sequence ID" value="THC90357.1"/>
    <property type="molecule type" value="Genomic_DNA"/>
</dbReference>
<evidence type="ECO:0000313" key="1">
    <source>
        <dbReference type="EMBL" id="THC90357.1"/>
    </source>
</evidence>
<dbReference type="Proteomes" id="UP000308092">
    <property type="component" value="Unassembled WGS sequence"/>
</dbReference>
<comment type="caution">
    <text evidence="1">The sequence shown here is derived from an EMBL/GenBank/DDBJ whole genome shotgun (WGS) entry which is preliminary data.</text>
</comment>
<organism evidence="1 2">
    <name type="scientific">Aspergillus tanneri</name>
    <dbReference type="NCBI Taxonomy" id="1220188"/>
    <lineage>
        <taxon>Eukaryota</taxon>
        <taxon>Fungi</taxon>
        <taxon>Dikarya</taxon>
        <taxon>Ascomycota</taxon>
        <taxon>Pezizomycotina</taxon>
        <taxon>Eurotiomycetes</taxon>
        <taxon>Eurotiomycetidae</taxon>
        <taxon>Eurotiales</taxon>
        <taxon>Aspergillaceae</taxon>
        <taxon>Aspergillus</taxon>
        <taxon>Aspergillus subgen. Circumdati</taxon>
    </lineage>
</organism>
<keyword evidence="2" id="KW-1185">Reference proteome</keyword>
<sequence length="153" mass="17267">MIYLTISLQMLPDNTKVQPEHVIEDFLEIVDVLRRTKKGGYIRSYTVQKGQEIMSSLQQCCPLQEIYYIKIGIKELYTDNNRVDPITLQKEEAADCAIRLGETLEKVRTLKRSQVVQVFDGAVKAGFVQSFTMPPVQTVGKNVFSLSSGGHLV</sequence>
<gene>
    <name evidence="1" type="ORF">EYZ11_010181</name>
</gene>
<evidence type="ECO:0000313" key="2">
    <source>
        <dbReference type="Proteomes" id="UP000308092"/>
    </source>
</evidence>
<proteinExistence type="predicted"/>
<dbReference type="VEuPathDB" id="FungiDB:EYZ11_010181"/>
<dbReference type="AlphaFoldDB" id="A0A4S3J853"/>